<dbReference type="GO" id="GO:0003676">
    <property type="term" value="F:nucleic acid binding"/>
    <property type="evidence" value="ECO:0007669"/>
    <property type="project" value="InterPro"/>
</dbReference>
<dbReference type="OMA" id="SIDVESW"/>
<dbReference type="OrthoDB" id="5953249at2759"/>
<dbReference type="InterPro" id="IPR036397">
    <property type="entry name" value="RNaseH_sf"/>
</dbReference>
<keyword evidence="3" id="KW-1185">Reference proteome</keyword>
<dbReference type="RefSeq" id="XP_040725278.1">
    <property type="nucleotide sequence ID" value="XM_040870548.1"/>
</dbReference>
<sequence length="268" mass="30377">MTRRSLFVMVQENFGTGVTLPAFPARAEWIDSSCYKLIQLSHADQFKEIKKEVAHDRHIAETAKVLKEARTAFQVPRRYLALDFETYELDHRFVTEFGISRLDTGAEGIIETRHLITQEYEAFRNGQYVPDCKHRFRHGSSRLLPLEACKAMLVESLQWADALIFHDTAADMDIIQGQLGLRLPRRGVPCYDTKVLFGAKEKSKKGESLGLGRMLQKLGVVAINMHNAGNDAHGTMEAFVSMMQPDLPRIECGTALVLQFESDDDLEF</sequence>
<dbReference type="Pfam" id="PF21762">
    <property type="entry name" value="DEDDh_C"/>
    <property type="match status" value="1"/>
</dbReference>
<dbReference type="GeneID" id="63787147"/>
<dbReference type="SUPFAM" id="SSF53098">
    <property type="entry name" value="Ribonuclease H-like"/>
    <property type="match status" value="1"/>
</dbReference>
<dbReference type="InterPro" id="IPR040151">
    <property type="entry name" value="Gfd2/YDR514C-like"/>
</dbReference>
<dbReference type="PANTHER" id="PTHR28083">
    <property type="entry name" value="GOOD FOR FULL DBP5 ACTIVITY PROTEIN 2"/>
    <property type="match status" value="1"/>
</dbReference>
<reference evidence="2 3" key="1">
    <citation type="submission" date="2016-07" db="EMBL/GenBank/DDBJ databases">
        <title>Pervasive Adenine N6-methylation of Active Genes in Fungi.</title>
        <authorList>
            <consortium name="DOE Joint Genome Institute"/>
            <person name="Mondo S.J."/>
            <person name="Dannebaum R.O."/>
            <person name="Kuo R.C."/>
            <person name="Labutti K."/>
            <person name="Haridas S."/>
            <person name="Kuo A."/>
            <person name="Salamov A."/>
            <person name="Ahrendt S.R."/>
            <person name="Lipzen A."/>
            <person name="Sullivan W."/>
            <person name="Andreopoulos W.B."/>
            <person name="Clum A."/>
            <person name="Lindquist E."/>
            <person name="Daum C."/>
            <person name="Ramamoorthy G.K."/>
            <person name="Gryganskyi A."/>
            <person name="Culley D."/>
            <person name="Magnuson J.K."/>
            <person name="James T.Y."/>
            <person name="O'Malley M.A."/>
            <person name="Stajich J.E."/>
            <person name="Spatafora J.W."/>
            <person name="Visel A."/>
            <person name="Grigoriev I.V."/>
        </authorList>
    </citation>
    <scope>NUCLEOTIDE SEQUENCE [LARGE SCALE GENOMIC DNA]</scope>
    <source>
        <strain evidence="2 3">12-1054</strain>
    </source>
</reference>
<dbReference type="EMBL" id="MCFI01000010">
    <property type="protein sequence ID" value="ORY82144.1"/>
    <property type="molecule type" value="Genomic_DNA"/>
</dbReference>
<dbReference type="PANTHER" id="PTHR28083:SF1">
    <property type="entry name" value="GOOD FOR FULL DBP5 ACTIVITY PROTEIN 2"/>
    <property type="match status" value="1"/>
</dbReference>
<dbReference type="AlphaFoldDB" id="A0A1Y2FFF9"/>
<comment type="caution">
    <text evidence="2">The sequence shown here is derived from an EMBL/GenBank/DDBJ whole genome shotgun (WGS) entry which is preliminary data.</text>
</comment>
<name>A0A1Y2FFF9_PROLT</name>
<evidence type="ECO:0000313" key="3">
    <source>
        <dbReference type="Proteomes" id="UP000193685"/>
    </source>
</evidence>
<evidence type="ECO:0000259" key="1">
    <source>
        <dbReference type="Pfam" id="PF21762"/>
    </source>
</evidence>
<dbReference type="STRING" id="56484.A0A1Y2FFF9"/>
<dbReference type="Proteomes" id="UP000193685">
    <property type="component" value="Unassembled WGS sequence"/>
</dbReference>
<dbReference type="GO" id="GO:0005634">
    <property type="term" value="C:nucleus"/>
    <property type="evidence" value="ECO:0007669"/>
    <property type="project" value="TreeGrafter"/>
</dbReference>
<proteinExistence type="predicted"/>
<dbReference type="InterPro" id="IPR012337">
    <property type="entry name" value="RNaseH-like_sf"/>
</dbReference>
<dbReference type="InterPro" id="IPR048519">
    <property type="entry name" value="Gfd2/YDR514C-like_C"/>
</dbReference>
<dbReference type="Gene3D" id="3.30.420.10">
    <property type="entry name" value="Ribonuclease H-like superfamily/Ribonuclease H"/>
    <property type="match status" value="1"/>
</dbReference>
<gene>
    <name evidence="2" type="ORF">BCR37DRAFT_387604</name>
</gene>
<evidence type="ECO:0000313" key="2">
    <source>
        <dbReference type="EMBL" id="ORY82144.1"/>
    </source>
</evidence>
<organism evidence="2 3">
    <name type="scientific">Protomyces lactucae-debilis</name>
    <dbReference type="NCBI Taxonomy" id="2754530"/>
    <lineage>
        <taxon>Eukaryota</taxon>
        <taxon>Fungi</taxon>
        <taxon>Dikarya</taxon>
        <taxon>Ascomycota</taxon>
        <taxon>Taphrinomycotina</taxon>
        <taxon>Taphrinomycetes</taxon>
        <taxon>Taphrinales</taxon>
        <taxon>Protomycetaceae</taxon>
        <taxon>Protomyces</taxon>
    </lineage>
</organism>
<accession>A0A1Y2FFF9</accession>
<protein>
    <recommendedName>
        <fullName evidence="1">Gfd2/YDR514C-like C-terminal domain-containing protein</fullName>
    </recommendedName>
</protein>
<feature type="domain" description="Gfd2/YDR514C-like C-terminal" evidence="1">
    <location>
        <begin position="79"/>
        <end position="242"/>
    </location>
</feature>